<keyword evidence="3" id="KW-0997">Cell inner membrane</keyword>
<evidence type="ECO:0000256" key="1">
    <source>
        <dbReference type="ARBA" id="ARBA00004651"/>
    </source>
</evidence>
<evidence type="ECO:0000256" key="3">
    <source>
        <dbReference type="ARBA" id="ARBA00022519"/>
    </source>
</evidence>
<evidence type="ECO:0000256" key="10">
    <source>
        <dbReference type="ARBA" id="ARBA00035585"/>
    </source>
</evidence>
<feature type="transmembrane region" description="Helical" evidence="11">
    <location>
        <begin position="66"/>
        <end position="84"/>
    </location>
</feature>
<evidence type="ECO:0000256" key="8">
    <source>
        <dbReference type="ARBA" id="ARBA00023303"/>
    </source>
</evidence>
<dbReference type="OrthoDB" id="9815830at2"/>
<dbReference type="GO" id="GO:0005886">
    <property type="term" value="C:plasma membrane"/>
    <property type="evidence" value="ECO:0007669"/>
    <property type="project" value="UniProtKB-SubCell"/>
</dbReference>
<reference evidence="13" key="1">
    <citation type="submission" date="2016-11" db="EMBL/GenBank/DDBJ databases">
        <authorList>
            <person name="Varghese N."/>
            <person name="Submissions S."/>
        </authorList>
    </citation>
    <scope>NUCLEOTIDE SEQUENCE [LARGE SCALE GENOMIC DNA]</scope>
    <source>
        <strain evidence="13">DSM 24579</strain>
    </source>
</reference>
<comment type="activity regulation">
    <text evidence="11">Na(+) is not transported, but it plays an essential structural role and its presence is essential for fluoride channel function.</text>
</comment>
<evidence type="ECO:0000313" key="13">
    <source>
        <dbReference type="Proteomes" id="UP000183945"/>
    </source>
</evidence>
<keyword evidence="4 11" id="KW-0812">Transmembrane</keyword>
<keyword evidence="2 11" id="KW-1003">Cell membrane</keyword>
<comment type="catalytic activity">
    <reaction evidence="10">
        <text>fluoride(in) = fluoride(out)</text>
        <dbReference type="Rhea" id="RHEA:76159"/>
        <dbReference type="ChEBI" id="CHEBI:17051"/>
    </reaction>
    <physiologicalReaction direction="left-to-right" evidence="10">
        <dbReference type="Rhea" id="RHEA:76160"/>
    </physiologicalReaction>
</comment>
<dbReference type="Proteomes" id="UP000183945">
    <property type="component" value="Unassembled WGS sequence"/>
</dbReference>
<dbReference type="InterPro" id="IPR003691">
    <property type="entry name" value="FluC"/>
</dbReference>
<evidence type="ECO:0000256" key="7">
    <source>
        <dbReference type="ARBA" id="ARBA00023136"/>
    </source>
</evidence>
<dbReference type="GO" id="GO:0046872">
    <property type="term" value="F:metal ion binding"/>
    <property type="evidence" value="ECO:0007669"/>
    <property type="project" value="UniProtKB-KW"/>
</dbReference>
<keyword evidence="11" id="KW-0479">Metal-binding</keyword>
<feature type="transmembrane region" description="Helical" evidence="11">
    <location>
        <begin position="96"/>
        <end position="120"/>
    </location>
</feature>
<dbReference type="GO" id="GO:0140114">
    <property type="term" value="P:cellular detoxification of fluoride"/>
    <property type="evidence" value="ECO:0007669"/>
    <property type="project" value="UniProtKB-UniRule"/>
</dbReference>
<keyword evidence="5 11" id="KW-1133">Transmembrane helix</keyword>
<comment type="similarity">
    <text evidence="9 11">Belongs to the fluoride channel Fluc/FEX (TC 1.A.43) family.</text>
</comment>
<dbReference type="HAMAP" id="MF_00454">
    <property type="entry name" value="FluC"/>
    <property type="match status" value="1"/>
</dbReference>
<feature type="binding site" evidence="11">
    <location>
        <position position="75"/>
    </location>
    <ligand>
        <name>Na(+)</name>
        <dbReference type="ChEBI" id="CHEBI:29101"/>
        <note>structural</note>
    </ligand>
</feature>
<keyword evidence="7 11" id="KW-0472">Membrane</keyword>
<evidence type="ECO:0000313" key="12">
    <source>
        <dbReference type="EMBL" id="SHF48154.1"/>
    </source>
</evidence>
<dbReference type="EMBL" id="FQVT01000001">
    <property type="protein sequence ID" value="SHF48154.1"/>
    <property type="molecule type" value="Genomic_DNA"/>
</dbReference>
<evidence type="ECO:0000256" key="5">
    <source>
        <dbReference type="ARBA" id="ARBA00022989"/>
    </source>
</evidence>
<evidence type="ECO:0000256" key="2">
    <source>
        <dbReference type="ARBA" id="ARBA00022475"/>
    </source>
</evidence>
<dbReference type="STRING" id="1073325.SAMN05444483_101275"/>
<comment type="function">
    <text evidence="11">Fluoride-specific ion channel. Important for reducing fluoride concentration in the cell, thus reducing its toxicity.</text>
</comment>
<feature type="transmembrane region" description="Helical" evidence="11">
    <location>
        <begin position="35"/>
        <end position="54"/>
    </location>
</feature>
<dbReference type="AlphaFoldDB" id="A0A1M5C034"/>
<organism evidence="12 13">
    <name type="scientific">Salegentibacter echinorum</name>
    <dbReference type="NCBI Taxonomy" id="1073325"/>
    <lineage>
        <taxon>Bacteria</taxon>
        <taxon>Pseudomonadati</taxon>
        <taxon>Bacteroidota</taxon>
        <taxon>Flavobacteriia</taxon>
        <taxon>Flavobacteriales</taxon>
        <taxon>Flavobacteriaceae</taxon>
        <taxon>Salegentibacter</taxon>
    </lineage>
</organism>
<evidence type="ECO:0000256" key="11">
    <source>
        <dbReference type="HAMAP-Rule" id="MF_00454"/>
    </source>
</evidence>
<dbReference type="RefSeq" id="WP_072875949.1">
    <property type="nucleotide sequence ID" value="NZ_FQVT01000001.1"/>
</dbReference>
<keyword evidence="11" id="KW-0813">Transport</keyword>
<name>A0A1M5C034_SALEC</name>
<evidence type="ECO:0000256" key="4">
    <source>
        <dbReference type="ARBA" id="ARBA00022692"/>
    </source>
</evidence>
<evidence type="ECO:0000256" key="9">
    <source>
        <dbReference type="ARBA" id="ARBA00035120"/>
    </source>
</evidence>
<gene>
    <name evidence="11" type="primary">fluC</name>
    <name evidence="11" type="synonym">crcB</name>
    <name evidence="12" type="ORF">SAMN05444483_101275</name>
</gene>
<keyword evidence="6 11" id="KW-0406">Ion transport</keyword>
<sequence>MLKHAIIVFLGGGLGSVLRYLVTKILNQDGFAIPFGTFGVNILGSLVIGFVLGLASRTEILSSNLVLFFVVGFCGGFTTFSSFAMENQAFLRSGDYLNFFLYCFGSILLGILAVILGLYLSKLA</sequence>
<dbReference type="PANTHER" id="PTHR28259:SF1">
    <property type="entry name" value="FLUORIDE EXPORT PROTEIN 1-RELATED"/>
    <property type="match status" value="1"/>
</dbReference>
<feature type="binding site" evidence="11">
    <location>
        <position position="78"/>
    </location>
    <ligand>
        <name>Na(+)</name>
        <dbReference type="ChEBI" id="CHEBI:29101"/>
        <note>structural</note>
    </ligand>
</feature>
<keyword evidence="11" id="KW-0915">Sodium</keyword>
<dbReference type="NCBIfam" id="TIGR00494">
    <property type="entry name" value="crcB"/>
    <property type="match status" value="1"/>
</dbReference>
<evidence type="ECO:0000256" key="6">
    <source>
        <dbReference type="ARBA" id="ARBA00023065"/>
    </source>
</evidence>
<protein>
    <recommendedName>
        <fullName evidence="11">Fluoride-specific ion channel FluC</fullName>
    </recommendedName>
</protein>
<dbReference type="GO" id="GO:0062054">
    <property type="term" value="F:fluoride channel activity"/>
    <property type="evidence" value="ECO:0007669"/>
    <property type="project" value="UniProtKB-UniRule"/>
</dbReference>
<dbReference type="PANTHER" id="PTHR28259">
    <property type="entry name" value="FLUORIDE EXPORT PROTEIN 1-RELATED"/>
    <property type="match status" value="1"/>
</dbReference>
<accession>A0A1M5C034</accession>
<keyword evidence="13" id="KW-1185">Reference proteome</keyword>
<keyword evidence="8 11" id="KW-0407">Ion channel</keyword>
<dbReference type="Pfam" id="PF02537">
    <property type="entry name" value="CRCB"/>
    <property type="match status" value="1"/>
</dbReference>
<proteinExistence type="inferred from homology"/>
<comment type="subcellular location">
    <subcellularLocation>
        <location evidence="1 11">Cell membrane</location>
        <topology evidence="1 11">Multi-pass membrane protein</topology>
    </subcellularLocation>
</comment>